<dbReference type="Pfam" id="PF02104">
    <property type="entry name" value="SURF1"/>
    <property type="match status" value="1"/>
</dbReference>
<evidence type="ECO:0000256" key="1">
    <source>
        <dbReference type="ARBA" id="ARBA00004370"/>
    </source>
</evidence>
<reference evidence="7 8" key="1">
    <citation type="submission" date="2023-07" db="EMBL/GenBank/DDBJ databases">
        <title>Genomic Encyclopedia of Type Strains, Phase IV (KMG-IV): sequencing the most valuable type-strain genomes for metagenomic binning, comparative biology and taxonomic classification.</title>
        <authorList>
            <person name="Goeker M."/>
        </authorList>
    </citation>
    <scope>NUCLEOTIDE SEQUENCE [LARGE SCALE GENOMIC DNA]</scope>
    <source>
        <strain evidence="7 8">DSM 19013</strain>
    </source>
</reference>
<proteinExistence type="inferred from homology"/>
<dbReference type="EMBL" id="JAUSVP010000006">
    <property type="protein sequence ID" value="MDQ0447914.1"/>
    <property type="molecule type" value="Genomic_DNA"/>
</dbReference>
<accession>A0ABU0I2K2</accession>
<comment type="caution">
    <text evidence="7">The sequence shown here is derived from an EMBL/GenBank/DDBJ whole genome shotgun (WGS) entry which is preliminary data.</text>
</comment>
<feature type="transmembrane region" description="Helical" evidence="6">
    <location>
        <begin position="20"/>
        <end position="39"/>
    </location>
</feature>
<evidence type="ECO:0000313" key="8">
    <source>
        <dbReference type="Proteomes" id="UP001231124"/>
    </source>
</evidence>
<name>A0ABU0I2K2_9HYPH</name>
<keyword evidence="3 6" id="KW-0812">Transmembrane</keyword>
<evidence type="ECO:0000313" key="7">
    <source>
        <dbReference type="EMBL" id="MDQ0447914.1"/>
    </source>
</evidence>
<keyword evidence="5 6" id="KW-0472">Membrane</keyword>
<comment type="similarity">
    <text evidence="2 6">Belongs to the SURF1 family.</text>
</comment>
<dbReference type="Proteomes" id="UP001231124">
    <property type="component" value="Unassembled WGS sequence"/>
</dbReference>
<dbReference type="RefSeq" id="WP_370876640.1">
    <property type="nucleotide sequence ID" value="NZ_BPQE01000009.1"/>
</dbReference>
<evidence type="ECO:0000256" key="2">
    <source>
        <dbReference type="ARBA" id="ARBA00007165"/>
    </source>
</evidence>
<sequence>MTAPVPRPAEGDAPSPLRRIVFGLGAALVCLVLVGLGTWQVQRRAWKLDLIATTEARVHAAPVPAPSPPVWAGIGPGDAYRHVTLSGRFLHDRETLVQAVTDYGAGFWVITPLRRDDGTLVLVNRGFVPGDRREPAAREAGQVEGPVTVTGLLRLTEPHGAFLRSNAPAQNRWYSRDVTAIAAARGLAEVAPYFVDADAAPNPGGWPVGGLTVVSFPNNHLVYAVTWYGLALMLAAFGLFRLAGRPAGPSTGGPTRGQSLGE</sequence>
<organism evidence="7 8">
    <name type="scientific">Methylobacterium aerolatum</name>
    <dbReference type="NCBI Taxonomy" id="418708"/>
    <lineage>
        <taxon>Bacteria</taxon>
        <taxon>Pseudomonadati</taxon>
        <taxon>Pseudomonadota</taxon>
        <taxon>Alphaproteobacteria</taxon>
        <taxon>Hyphomicrobiales</taxon>
        <taxon>Methylobacteriaceae</taxon>
        <taxon>Methylobacterium</taxon>
    </lineage>
</organism>
<dbReference type="InterPro" id="IPR045214">
    <property type="entry name" value="Surf1/Surf4"/>
</dbReference>
<dbReference type="PANTHER" id="PTHR23427">
    <property type="entry name" value="SURFEIT LOCUS PROTEIN"/>
    <property type="match status" value="1"/>
</dbReference>
<keyword evidence="6" id="KW-1003">Cell membrane</keyword>
<evidence type="ECO:0000256" key="6">
    <source>
        <dbReference type="RuleBase" id="RU363076"/>
    </source>
</evidence>
<evidence type="ECO:0000256" key="3">
    <source>
        <dbReference type="ARBA" id="ARBA00022692"/>
    </source>
</evidence>
<dbReference type="InterPro" id="IPR002994">
    <property type="entry name" value="Surf1/Shy1"/>
</dbReference>
<keyword evidence="8" id="KW-1185">Reference proteome</keyword>
<keyword evidence="4 6" id="KW-1133">Transmembrane helix</keyword>
<dbReference type="PANTHER" id="PTHR23427:SF2">
    <property type="entry name" value="SURFEIT LOCUS PROTEIN 1"/>
    <property type="match status" value="1"/>
</dbReference>
<gene>
    <name evidence="7" type="ORF">QO012_002419</name>
</gene>
<evidence type="ECO:0000256" key="5">
    <source>
        <dbReference type="ARBA" id="ARBA00023136"/>
    </source>
</evidence>
<comment type="subcellular location">
    <subcellularLocation>
        <location evidence="6">Cell membrane</location>
        <topology evidence="6">Multi-pass membrane protein</topology>
    </subcellularLocation>
    <subcellularLocation>
        <location evidence="1">Membrane</location>
    </subcellularLocation>
</comment>
<dbReference type="PROSITE" id="PS50895">
    <property type="entry name" value="SURF1"/>
    <property type="match status" value="1"/>
</dbReference>
<dbReference type="CDD" id="cd06662">
    <property type="entry name" value="SURF1"/>
    <property type="match status" value="1"/>
</dbReference>
<feature type="transmembrane region" description="Helical" evidence="6">
    <location>
        <begin position="221"/>
        <end position="240"/>
    </location>
</feature>
<evidence type="ECO:0000256" key="4">
    <source>
        <dbReference type="ARBA" id="ARBA00022989"/>
    </source>
</evidence>
<protein>
    <recommendedName>
        <fullName evidence="6">SURF1-like protein</fullName>
    </recommendedName>
</protein>